<keyword evidence="4" id="KW-1185">Reference proteome</keyword>
<dbReference type="Pfam" id="PF10088">
    <property type="entry name" value="DUF2326"/>
    <property type="match status" value="1"/>
</dbReference>
<dbReference type="RefSeq" id="WP_202778606.1">
    <property type="nucleotide sequence ID" value="NZ_CP065425.1"/>
</dbReference>
<dbReference type="Gene3D" id="3.40.50.300">
    <property type="entry name" value="P-loop containing nucleotide triphosphate hydrolases"/>
    <property type="match status" value="1"/>
</dbReference>
<dbReference type="EMBL" id="CP065425">
    <property type="protein sequence ID" value="QQZ09620.1"/>
    <property type="molecule type" value="Genomic_DNA"/>
</dbReference>
<accession>A0ABX7E2X1</accession>
<evidence type="ECO:0000313" key="4">
    <source>
        <dbReference type="Proteomes" id="UP000595691"/>
    </source>
</evidence>
<evidence type="ECO:0000259" key="2">
    <source>
        <dbReference type="Pfam" id="PF10088"/>
    </source>
</evidence>
<dbReference type="InterPro" id="IPR027417">
    <property type="entry name" value="P-loop_NTPase"/>
</dbReference>
<protein>
    <submittedName>
        <fullName evidence="3">DUF2326 domain-containing protein</fullName>
    </submittedName>
</protein>
<feature type="domain" description="DUF2326" evidence="2">
    <location>
        <begin position="447"/>
        <end position="575"/>
    </location>
</feature>
<dbReference type="InterPro" id="IPR018760">
    <property type="entry name" value="DUF2326"/>
</dbReference>
<sequence length="585" mass="68011">MIKAIYANKECFKRVELEQGFNIILADKTDESTEKDSRNGAGKSTLIEIIHFCLGSTPKKGETLKHDSLTDWIFFIDMILGKTEITVSRKVNDPGKIYLQGELDKLNLSFKKDKQNKNYITVKDWTTVLGHLMFGINLEERQLKYSPSFRGLISYFIRRKKGAFLNPFTHFPQQKEWDIQVSNAYLLNLNWEYASKWQLIKDQEKILDQLKQASNAGLVKGIIGGTIGELEGQKVTLSFQAEEFKKQLDSFKVHPHYKKIEERADKLTSLIHQDTNDNISDRKLITFYEKNLEEEENQKNMIISIFEEAEIHFPELIKKQLNEVEEFHDQVVKNRREFLKLEIERLTSAIHERDERIKKYSEERANNLLLLNDFGALEEYTKLQQKYLEQISKINEIENAIDNIKRFEKGKSSLKIEKELLQQDARNDYFERLDQRTKAIQLFNENSQALYSEPGVLLIDITETGFKFNVHINKAGSEGIEHMKVFCYDLMLSQLWSVSLCTPGILIHDSGIFDPVDERQVRSALELAKKESIGHGFQYICLLNSDKIVMNEELTPYVRLRLTDNSEDGGILGFRISPQKNDIDE</sequence>
<gene>
    <name evidence="3" type="ORF">I5776_01115</name>
</gene>
<evidence type="ECO:0000313" key="3">
    <source>
        <dbReference type="EMBL" id="QQZ09620.1"/>
    </source>
</evidence>
<name>A0ABX7E2X1_9BACI</name>
<organism evidence="3 4">
    <name type="scientific">Heyndrickxia vini</name>
    <dbReference type="NCBI Taxonomy" id="1476025"/>
    <lineage>
        <taxon>Bacteria</taxon>
        <taxon>Bacillati</taxon>
        <taxon>Bacillota</taxon>
        <taxon>Bacilli</taxon>
        <taxon>Bacillales</taxon>
        <taxon>Bacillaceae</taxon>
        <taxon>Heyndrickxia</taxon>
    </lineage>
</organism>
<evidence type="ECO:0000256" key="1">
    <source>
        <dbReference type="SAM" id="Coils"/>
    </source>
</evidence>
<keyword evidence="1" id="KW-0175">Coiled coil</keyword>
<dbReference type="Proteomes" id="UP000595691">
    <property type="component" value="Chromosome"/>
</dbReference>
<proteinExistence type="predicted"/>
<reference evidence="3 4" key="1">
    <citation type="submission" date="2020-11" db="EMBL/GenBank/DDBJ databases">
        <title>Taxonomic evaluation of the Bacillus sporothermodurans group of bacteria based on whole genome sequences.</title>
        <authorList>
            <person name="Fiedler G."/>
            <person name="Herbstmann A.-D."/>
            <person name="Doll E."/>
            <person name="Wenning M."/>
            <person name="Brinks E."/>
            <person name="Kabisch J."/>
            <person name="Breitenwieser F."/>
            <person name="Lappann M."/>
            <person name="Boehnlein C."/>
            <person name="Franz C."/>
        </authorList>
    </citation>
    <scope>NUCLEOTIDE SEQUENCE [LARGE SCALE GENOMIC DNA]</scope>
    <source>
        <strain evidence="3 4">JCM 19841</strain>
    </source>
</reference>
<feature type="coiled-coil region" evidence="1">
    <location>
        <begin position="343"/>
        <end position="424"/>
    </location>
</feature>